<dbReference type="EMBL" id="JOWA01000066">
    <property type="protein sequence ID" value="KEZ45673.1"/>
    <property type="molecule type" value="Genomic_DNA"/>
</dbReference>
<dbReference type="RefSeq" id="XP_016645472.1">
    <property type="nucleotide sequence ID" value="XM_016784715.1"/>
</dbReference>
<evidence type="ECO:0000313" key="3">
    <source>
        <dbReference type="Proteomes" id="UP000028545"/>
    </source>
</evidence>
<dbReference type="PANTHER" id="PTHR35605">
    <property type="entry name" value="ECP2 EFFECTOR PROTEIN DOMAIN-CONTAINING PROTEIN-RELATED"/>
    <property type="match status" value="1"/>
</dbReference>
<sequence length="224" mass="24557">MHARLLTAISSIFALSAQGVLAAKLPQATFTVDVEEPVATFTSAEDEYAARGFAVVQASFSGPWGINGETLTLNGTIEEVVAQVEAINPNFDWNAGVQVNRGNGFRDRVVARKDCNVPNGRASRTPILDGVKYLYTKPKDHARLQVRTCSRVSCSYNAAIYMCWDPVPGAPDVYEQPWSYVADYAEGIATDWCPVEYRKNKGYWVGGKAWDPVGLGVDVRLDKC</sequence>
<keyword evidence="3" id="KW-1185">Reference proteome</keyword>
<dbReference type="HOGENOM" id="CLU_107712_0_0_1"/>
<feature type="chain" id="PRO_5001775748" description="Secreted protein" evidence="1">
    <location>
        <begin position="23"/>
        <end position="224"/>
    </location>
</feature>
<evidence type="ECO:0008006" key="4">
    <source>
        <dbReference type="Google" id="ProtNLM"/>
    </source>
</evidence>
<keyword evidence="1" id="KW-0732">Signal</keyword>
<proteinExistence type="predicted"/>
<dbReference type="OrthoDB" id="3552888at2759"/>
<evidence type="ECO:0000313" key="2">
    <source>
        <dbReference type="EMBL" id="KEZ45673.1"/>
    </source>
</evidence>
<name>A0A084GEB1_PSEDA</name>
<comment type="caution">
    <text evidence="2">The sequence shown here is derived from an EMBL/GenBank/DDBJ whole genome shotgun (WGS) entry which is preliminary data.</text>
</comment>
<evidence type="ECO:0000256" key="1">
    <source>
        <dbReference type="SAM" id="SignalP"/>
    </source>
</evidence>
<dbReference type="KEGG" id="sapo:SAPIO_CDS1443"/>
<dbReference type="AlphaFoldDB" id="A0A084GEB1"/>
<organism evidence="2 3">
    <name type="scientific">Pseudallescheria apiosperma</name>
    <name type="common">Scedosporium apiospermum</name>
    <dbReference type="NCBI Taxonomy" id="563466"/>
    <lineage>
        <taxon>Eukaryota</taxon>
        <taxon>Fungi</taxon>
        <taxon>Dikarya</taxon>
        <taxon>Ascomycota</taxon>
        <taxon>Pezizomycotina</taxon>
        <taxon>Sordariomycetes</taxon>
        <taxon>Hypocreomycetidae</taxon>
        <taxon>Microascales</taxon>
        <taxon>Microascaceae</taxon>
        <taxon>Scedosporium</taxon>
    </lineage>
</organism>
<dbReference type="VEuPathDB" id="FungiDB:SAPIO_CDS1443"/>
<dbReference type="GeneID" id="27720515"/>
<gene>
    <name evidence="2" type="ORF">SAPIO_CDS1443</name>
</gene>
<dbReference type="Proteomes" id="UP000028545">
    <property type="component" value="Unassembled WGS sequence"/>
</dbReference>
<protein>
    <recommendedName>
        <fullName evidence="4">Secreted protein</fullName>
    </recommendedName>
</protein>
<dbReference type="PANTHER" id="PTHR35605:SF1">
    <property type="entry name" value="ECP2 EFFECTOR PROTEIN DOMAIN-CONTAINING PROTEIN-RELATED"/>
    <property type="match status" value="1"/>
</dbReference>
<feature type="signal peptide" evidence="1">
    <location>
        <begin position="1"/>
        <end position="22"/>
    </location>
</feature>
<reference evidence="2 3" key="1">
    <citation type="journal article" date="2014" name="Genome Announc.">
        <title>Draft genome sequence of the pathogenic fungus Scedosporium apiospermum.</title>
        <authorList>
            <person name="Vandeputte P."/>
            <person name="Ghamrawi S."/>
            <person name="Rechenmann M."/>
            <person name="Iltis A."/>
            <person name="Giraud S."/>
            <person name="Fleury M."/>
            <person name="Thornton C."/>
            <person name="Delhaes L."/>
            <person name="Meyer W."/>
            <person name="Papon N."/>
            <person name="Bouchara J.P."/>
        </authorList>
    </citation>
    <scope>NUCLEOTIDE SEQUENCE [LARGE SCALE GENOMIC DNA]</scope>
    <source>
        <strain evidence="2 3">IHEM 14462</strain>
    </source>
</reference>
<accession>A0A084GEB1</accession>